<comment type="similarity">
    <text evidence="1">Belongs to the sirtuin family. Class I subfamily.</text>
</comment>
<evidence type="ECO:0000259" key="5">
    <source>
        <dbReference type="PROSITE" id="PS50305"/>
    </source>
</evidence>
<gene>
    <name evidence="6" type="ORF">K432DRAFT_386881</name>
</gene>
<dbReference type="InterPro" id="IPR050134">
    <property type="entry name" value="NAD-dep_sirtuin_deacylases"/>
</dbReference>
<organism evidence="6 7">
    <name type="scientific">Lepidopterella palustris CBS 459.81</name>
    <dbReference type="NCBI Taxonomy" id="1314670"/>
    <lineage>
        <taxon>Eukaryota</taxon>
        <taxon>Fungi</taxon>
        <taxon>Dikarya</taxon>
        <taxon>Ascomycota</taxon>
        <taxon>Pezizomycotina</taxon>
        <taxon>Dothideomycetes</taxon>
        <taxon>Pleosporomycetidae</taxon>
        <taxon>Mytilinidiales</taxon>
        <taxon>Argynnaceae</taxon>
        <taxon>Lepidopterella</taxon>
    </lineage>
</organism>
<dbReference type="GO" id="GO:0031508">
    <property type="term" value="P:pericentric heterochromatin formation"/>
    <property type="evidence" value="ECO:0007669"/>
    <property type="project" value="TreeGrafter"/>
</dbReference>
<sequence length="204" mass="22681">MLERASKATPTRFHHFLDKLAQSGRLHRHYTQNIDCLESKLPWLSHKTLQLHGRLDTLVCQKRSTHSVQITPEDFEQRVISQCLECVEADKARVEKGKRSHGVGVLLPKVLLYGAVPDESVIGDMAEGDLLQMVDAVIIAGTRLQIRPVKCLAEELCRAVKRAEGGGLSVWVNKEGPKLGPKLDSLLDYKFLGDCDEFASLVSA</sequence>
<dbReference type="InterPro" id="IPR003000">
    <property type="entry name" value="Sirtuin"/>
</dbReference>
<keyword evidence="2" id="KW-0808">Transferase</keyword>
<name>A0A8E2J9J7_9PEZI</name>
<dbReference type="AlphaFoldDB" id="A0A8E2J9J7"/>
<dbReference type="GO" id="GO:0005634">
    <property type="term" value="C:nucleus"/>
    <property type="evidence" value="ECO:0007669"/>
    <property type="project" value="TreeGrafter"/>
</dbReference>
<keyword evidence="3" id="KW-0520">NAD</keyword>
<comment type="caution">
    <text evidence="4">Lacks conserved residue(s) required for the propagation of feature annotation.</text>
</comment>
<evidence type="ECO:0000256" key="3">
    <source>
        <dbReference type="ARBA" id="ARBA00023027"/>
    </source>
</evidence>
<dbReference type="Gene3D" id="3.40.50.1220">
    <property type="entry name" value="TPP-binding domain"/>
    <property type="match status" value="1"/>
</dbReference>
<dbReference type="GO" id="GO:0017136">
    <property type="term" value="F:histone deacetylase activity, NAD-dependent"/>
    <property type="evidence" value="ECO:0007669"/>
    <property type="project" value="TreeGrafter"/>
</dbReference>
<evidence type="ECO:0000313" key="6">
    <source>
        <dbReference type="EMBL" id="OCK74313.1"/>
    </source>
</evidence>
<dbReference type="PANTHER" id="PTHR11085">
    <property type="entry name" value="NAD-DEPENDENT PROTEIN DEACYLASE SIRTUIN-5, MITOCHONDRIAL-RELATED"/>
    <property type="match status" value="1"/>
</dbReference>
<dbReference type="GO" id="GO:1990414">
    <property type="term" value="P:replication-born double-strand break repair via sister chromatid exchange"/>
    <property type="evidence" value="ECO:0007669"/>
    <property type="project" value="TreeGrafter"/>
</dbReference>
<dbReference type="GO" id="GO:0000122">
    <property type="term" value="P:negative regulation of transcription by RNA polymerase II"/>
    <property type="evidence" value="ECO:0007669"/>
    <property type="project" value="TreeGrafter"/>
</dbReference>
<dbReference type="Proteomes" id="UP000250266">
    <property type="component" value="Unassembled WGS sequence"/>
</dbReference>
<evidence type="ECO:0000256" key="2">
    <source>
        <dbReference type="ARBA" id="ARBA00022679"/>
    </source>
</evidence>
<evidence type="ECO:0000256" key="1">
    <source>
        <dbReference type="ARBA" id="ARBA00006924"/>
    </source>
</evidence>
<dbReference type="InterPro" id="IPR026590">
    <property type="entry name" value="Ssirtuin_cat_dom"/>
</dbReference>
<dbReference type="OrthoDB" id="2919105at2759"/>
<reference evidence="6 7" key="1">
    <citation type="journal article" date="2016" name="Nat. Commun.">
        <title>Ectomycorrhizal ecology is imprinted in the genome of the dominant symbiotic fungus Cenococcum geophilum.</title>
        <authorList>
            <consortium name="DOE Joint Genome Institute"/>
            <person name="Peter M."/>
            <person name="Kohler A."/>
            <person name="Ohm R.A."/>
            <person name="Kuo A."/>
            <person name="Krutzmann J."/>
            <person name="Morin E."/>
            <person name="Arend M."/>
            <person name="Barry K.W."/>
            <person name="Binder M."/>
            <person name="Choi C."/>
            <person name="Clum A."/>
            <person name="Copeland A."/>
            <person name="Grisel N."/>
            <person name="Haridas S."/>
            <person name="Kipfer T."/>
            <person name="LaButti K."/>
            <person name="Lindquist E."/>
            <person name="Lipzen A."/>
            <person name="Maire R."/>
            <person name="Meier B."/>
            <person name="Mihaltcheva S."/>
            <person name="Molinier V."/>
            <person name="Murat C."/>
            <person name="Poggeler S."/>
            <person name="Quandt C.A."/>
            <person name="Sperisen C."/>
            <person name="Tritt A."/>
            <person name="Tisserant E."/>
            <person name="Crous P.W."/>
            <person name="Henrissat B."/>
            <person name="Nehls U."/>
            <person name="Egli S."/>
            <person name="Spatafora J.W."/>
            <person name="Grigoriev I.V."/>
            <person name="Martin F.M."/>
        </authorList>
    </citation>
    <scope>NUCLEOTIDE SEQUENCE [LARGE SCALE GENOMIC DNA]</scope>
    <source>
        <strain evidence="6 7">CBS 459.81</strain>
    </source>
</reference>
<dbReference type="GO" id="GO:0031934">
    <property type="term" value="C:mating-type region heterochromatin"/>
    <property type="evidence" value="ECO:0007669"/>
    <property type="project" value="TreeGrafter"/>
</dbReference>
<dbReference type="Pfam" id="PF02146">
    <property type="entry name" value="SIR2"/>
    <property type="match status" value="1"/>
</dbReference>
<dbReference type="SUPFAM" id="SSF52467">
    <property type="entry name" value="DHS-like NAD/FAD-binding domain"/>
    <property type="match status" value="1"/>
</dbReference>
<protein>
    <submittedName>
        <fullName evidence="6">DHS-like NAD/FAD-binding domain-containing protein</fullName>
    </submittedName>
</protein>
<dbReference type="GO" id="GO:0070403">
    <property type="term" value="F:NAD+ binding"/>
    <property type="evidence" value="ECO:0007669"/>
    <property type="project" value="InterPro"/>
</dbReference>
<dbReference type="GO" id="GO:0006282">
    <property type="term" value="P:regulation of DNA repair"/>
    <property type="evidence" value="ECO:0007669"/>
    <property type="project" value="TreeGrafter"/>
</dbReference>
<dbReference type="InterPro" id="IPR029035">
    <property type="entry name" value="DHS-like_NAD/FAD-binding_dom"/>
</dbReference>
<accession>A0A8E2J9J7</accession>
<feature type="domain" description="Deacetylase sirtuin-type" evidence="5">
    <location>
        <begin position="1"/>
        <end position="204"/>
    </location>
</feature>
<evidence type="ECO:0000256" key="4">
    <source>
        <dbReference type="PROSITE-ProRule" id="PRU00236"/>
    </source>
</evidence>
<dbReference type="PANTHER" id="PTHR11085:SF15">
    <property type="entry name" value="NAD-DEPENDENT HISTONE DEACETYLASE HST4"/>
    <property type="match status" value="1"/>
</dbReference>
<keyword evidence="7" id="KW-1185">Reference proteome</keyword>
<dbReference type="PROSITE" id="PS50305">
    <property type="entry name" value="SIRTUIN"/>
    <property type="match status" value="1"/>
</dbReference>
<proteinExistence type="inferred from homology"/>
<dbReference type="EMBL" id="KV745507">
    <property type="protein sequence ID" value="OCK74313.1"/>
    <property type="molecule type" value="Genomic_DNA"/>
</dbReference>
<evidence type="ECO:0000313" key="7">
    <source>
        <dbReference type="Proteomes" id="UP000250266"/>
    </source>
</evidence>